<dbReference type="InterPro" id="IPR050959">
    <property type="entry name" value="MarA-like"/>
</dbReference>
<dbReference type="SMART" id="SM00342">
    <property type="entry name" value="HTH_ARAC"/>
    <property type="match status" value="1"/>
</dbReference>
<name>A0A2T0W7G3_9LACT</name>
<dbReference type="Gene3D" id="3.20.80.10">
    <property type="entry name" value="Regulatory factor, effector binding domain"/>
    <property type="match status" value="1"/>
</dbReference>
<evidence type="ECO:0000256" key="1">
    <source>
        <dbReference type="ARBA" id="ARBA00023015"/>
    </source>
</evidence>
<dbReference type="AlphaFoldDB" id="A0A2T0W7G3"/>
<dbReference type="SMART" id="SM00871">
    <property type="entry name" value="AraC_E_bind"/>
    <property type="match status" value="1"/>
</dbReference>
<evidence type="ECO:0000256" key="3">
    <source>
        <dbReference type="ARBA" id="ARBA00023163"/>
    </source>
</evidence>
<dbReference type="Gene3D" id="1.10.10.60">
    <property type="entry name" value="Homeodomain-like"/>
    <property type="match status" value="2"/>
</dbReference>
<dbReference type="InterPro" id="IPR011256">
    <property type="entry name" value="Reg_factor_effector_dom_sf"/>
</dbReference>
<evidence type="ECO:0000313" key="5">
    <source>
        <dbReference type="EMBL" id="PRY82603.1"/>
    </source>
</evidence>
<dbReference type="PRINTS" id="PR00032">
    <property type="entry name" value="HTHARAC"/>
</dbReference>
<feature type="domain" description="HTH araC/xylS-type" evidence="4">
    <location>
        <begin position="2"/>
        <end position="100"/>
    </location>
</feature>
<dbReference type="InterPro" id="IPR010499">
    <property type="entry name" value="AraC_E-bd"/>
</dbReference>
<keyword evidence="6" id="KW-1185">Reference proteome</keyword>
<sequence length="274" mass="31225">MNQAMQYIEDHLGEEIDSKELAKIALTSETYFKRLFSFLSGMPLSDYIRKRRLTQAAFELKQTDVKVIDLALKYGYTSPDAFTKAFQQVHGVTPTAARELNSHLKSYPMLTFRLTIQGGKPMNYRLVEKETFTAAGYKTEAVVNSEGESEDILSFLGSLTDEHFTKLKNISNGYFDGNPLYISSDHENEENQTSQNFYVGVPVDTVPEELDSITISNQTWAVFTIEGEWEAVNDAWTRIYTEWFPSSKYEPTSSPEFMTSKDNQSEVWVAVKES</sequence>
<dbReference type="PROSITE" id="PS00041">
    <property type="entry name" value="HTH_ARAC_FAMILY_1"/>
    <property type="match status" value="1"/>
</dbReference>
<keyword evidence="3" id="KW-0804">Transcription</keyword>
<dbReference type="InterPro" id="IPR018060">
    <property type="entry name" value="HTH_AraC"/>
</dbReference>
<organism evidence="5 6">
    <name type="scientific">Alkalibacterium olivapovliticus</name>
    <dbReference type="NCBI Taxonomy" id="99907"/>
    <lineage>
        <taxon>Bacteria</taxon>
        <taxon>Bacillati</taxon>
        <taxon>Bacillota</taxon>
        <taxon>Bacilli</taxon>
        <taxon>Lactobacillales</taxon>
        <taxon>Carnobacteriaceae</taxon>
        <taxon>Alkalibacterium</taxon>
    </lineage>
</organism>
<gene>
    <name evidence="5" type="ORF">CLV38_11064</name>
</gene>
<dbReference type="SUPFAM" id="SSF46689">
    <property type="entry name" value="Homeodomain-like"/>
    <property type="match status" value="2"/>
</dbReference>
<reference evidence="5 6" key="1">
    <citation type="submission" date="2018-03" db="EMBL/GenBank/DDBJ databases">
        <title>Genomic Encyclopedia of Archaeal and Bacterial Type Strains, Phase II (KMG-II): from individual species to whole genera.</title>
        <authorList>
            <person name="Goeker M."/>
        </authorList>
    </citation>
    <scope>NUCLEOTIDE SEQUENCE [LARGE SCALE GENOMIC DNA]</scope>
    <source>
        <strain evidence="5 6">DSM 13175</strain>
    </source>
</reference>
<dbReference type="PANTHER" id="PTHR47504:SF5">
    <property type="entry name" value="RIGHT ORIGIN-BINDING PROTEIN"/>
    <property type="match status" value="1"/>
</dbReference>
<dbReference type="Proteomes" id="UP000238205">
    <property type="component" value="Unassembled WGS sequence"/>
</dbReference>
<dbReference type="SUPFAM" id="SSF55136">
    <property type="entry name" value="Probable bacterial effector-binding domain"/>
    <property type="match status" value="1"/>
</dbReference>
<dbReference type="InterPro" id="IPR029441">
    <property type="entry name" value="Cass2"/>
</dbReference>
<dbReference type="GO" id="GO:0043565">
    <property type="term" value="F:sequence-specific DNA binding"/>
    <property type="evidence" value="ECO:0007669"/>
    <property type="project" value="InterPro"/>
</dbReference>
<keyword evidence="2" id="KW-0238">DNA-binding</keyword>
<dbReference type="InterPro" id="IPR018062">
    <property type="entry name" value="HTH_AraC-typ_CS"/>
</dbReference>
<dbReference type="InterPro" id="IPR009057">
    <property type="entry name" value="Homeodomain-like_sf"/>
</dbReference>
<dbReference type="EMBL" id="PVTO01000010">
    <property type="protein sequence ID" value="PRY82603.1"/>
    <property type="molecule type" value="Genomic_DNA"/>
</dbReference>
<protein>
    <submittedName>
        <fullName evidence="5">AraC family transcriptional regulator</fullName>
    </submittedName>
</protein>
<proteinExistence type="predicted"/>
<dbReference type="OrthoDB" id="9801123at2"/>
<evidence type="ECO:0000313" key="6">
    <source>
        <dbReference type="Proteomes" id="UP000238205"/>
    </source>
</evidence>
<evidence type="ECO:0000259" key="4">
    <source>
        <dbReference type="PROSITE" id="PS01124"/>
    </source>
</evidence>
<accession>A0A2T0W7G3</accession>
<dbReference type="GO" id="GO:0003700">
    <property type="term" value="F:DNA-binding transcription factor activity"/>
    <property type="evidence" value="ECO:0007669"/>
    <property type="project" value="InterPro"/>
</dbReference>
<dbReference type="Pfam" id="PF14526">
    <property type="entry name" value="Cass2"/>
    <property type="match status" value="1"/>
</dbReference>
<dbReference type="PROSITE" id="PS01124">
    <property type="entry name" value="HTH_ARAC_FAMILY_2"/>
    <property type="match status" value="1"/>
</dbReference>
<keyword evidence="1" id="KW-0805">Transcription regulation</keyword>
<dbReference type="PANTHER" id="PTHR47504">
    <property type="entry name" value="RIGHT ORIGIN-BINDING PROTEIN"/>
    <property type="match status" value="1"/>
</dbReference>
<dbReference type="Pfam" id="PF12833">
    <property type="entry name" value="HTH_18"/>
    <property type="match status" value="1"/>
</dbReference>
<evidence type="ECO:0000256" key="2">
    <source>
        <dbReference type="ARBA" id="ARBA00023125"/>
    </source>
</evidence>
<dbReference type="InterPro" id="IPR020449">
    <property type="entry name" value="Tscrpt_reg_AraC-type_HTH"/>
</dbReference>
<comment type="caution">
    <text evidence="5">The sequence shown here is derived from an EMBL/GenBank/DDBJ whole genome shotgun (WGS) entry which is preliminary data.</text>
</comment>